<sequence length="83" mass="9401">MFSYNIEGDVKKAGVVAGSKVDVVRGMIGVEVAPRGIFGLLFLWRKDEDMRHYKRMRIARAGCWNDGHCKKMSVNKACLAKRQ</sequence>
<dbReference type="AlphaFoldDB" id="F8P4J9"/>
<dbReference type="EMBL" id="GL945438">
    <property type="protein sequence ID" value="EGO21536.1"/>
    <property type="molecule type" value="Genomic_DNA"/>
</dbReference>
<evidence type="ECO:0000313" key="1">
    <source>
        <dbReference type="EMBL" id="EGO21536.1"/>
    </source>
</evidence>
<gene>
    <name evidence="1" type="ORF">SERLADRAFT_396484</name>
</gene>
<dbReference type="Proteomes" id="UP000008064">
    <property type="component" value="Unassembled WGS sequence"/>
</dbReference>
<protein>
    <submittedName>
        <fullName evidence="1">Uncharacterized protein</fullName>
    </submittedName>
</protein>
<dbReference type="RefSeq" id="XP_007321322.1">
    <property type="nucleotide sequence ID" value="XM_007321260.1"/>
</dbReference>
<dbReference type="GeneID" id="18811766"/>
<accession>F8P4J9</accession>
<dbReference type="HOGENOM" id="CLU_2544013_0_0_1"/>
<organism>
    <name type="scientific">Serpula lacrymans var. lacrymans (strain S7.9)</name>
    <name type="common">Dry rot fungus</name>
    <dbReference type="NCBI Taxonomy" id="578457"/>
    <lineage>
        <taxon>Eukaryota</taxon>
        <taxon>Fungi</taxon>
        <taxon>Dikarya</taxon>
        <taxon>Basidiomycota</taxon>
        <taxon>Agaricomycotina</taxon>
        <taxon>Agaricomycetes</taxon>
        <taxon>Agaricomycetidae</taxon>
        <taxon>Boletales</taxon>
        <taxon>Coniophorineae</taxon>
        <taxon>Serpulaceae</taxon>
        <taxon>Serpula</taxon>
    </lineage>
</organism>
<name>F8P4J9_SERL9</name>
<proteinExistence type="predicted"/>
<dbReference type="KEGG" id="sla:SERLADRAFT_396484"/>
<reference evidence="1" key="1">
    <citation type="submission" date="2011-04" db="EMBL/GenBank/DDBJ databases">
        <title>Evolution of plant cell wall degrading machinery underlies the functional diversity of forest fungi.</title>
        <authorList>
            <consortium name="US DOE Joint Genome Institute (JGI-PGF)"/>
            <person name="Eastwood D.C."/>
            <person name="Floudas D."/>
            <person name="Binder M."/>
            <person name="Majcherczyk A."/>
            <person name="Schneider P."/>
            <person name="Aerts A."/>
            <person name="Asiegbu F.O."/>
            <person name="Baker S.E."/>
            <person name="Barry K."/>
            <person name="Bendiksby M."/>
            <person name="Blumentritt M."/>
            <person name="Coutinho P.M."/>
            <person name="Cullen D."/>
            <person name="Cullen D."/>
            <person name="Gathman A."/>
            <person name="Goodell B."/>
            <person name="Henrissat B."/>
            <person name="Ihrmark K."/>
            <person name="Kauserud H."/>
            <person name="Kohler A."/>
            <person name="LaButti K."/>
            <person name="Lapidus A."/>
            <person name="Lavin J.L."/>
            <person name="Lee Y.-H."/>
            <person name="Lindquist E."/>
            <person name="Lilly W."/>
            <person name="Lucas S."/>
            <person name="Morin E."/>
            <person name="Murat C."/>
            <person name="Oguiza J.A."/>
            <person name="Park J."/>
            <person name="Pisabarro A.G."/>
            <person name="Riley R."/>
            <person name="Rosling A."/>
            <person name="Salamov A."/>
            <person name="Schmidt O."/>
            <person name="Schmutz J."/>
            <person name="Skrede I."/>
            <person name="Stenlid J."/>
            <person name="Wiebenga A."/>
            <person name="Xie X."/>
            <person name="Kues U."/>
            <person name="Hibbett D.S."/>
            <person name="Hoffmeister D."/>
            <person name="Hogberg N."/>
            <person name="Martin F."/>
            <person name="Grigoriev I.V."/>
            <person name="Watkinson S.C."/>
        </authorList>
    </citation>
    <scope>NUCLEOTIDE SEQUENCE</scope>
    <source>
        <strain evidence="1">S7.9</strain>
    </source>
</reference>